<name>A0A1G7BTX5_9NOCA</name>
<evidence type="ECO:0000256" key="2">
    <source>
        <dbReference type="SAM" id="SignalP"/>
    </source>
</evidence>
<keyword evidence="2" id="KW-0732">Signal</keyword>
<feature type="domain" description="Bacterial Ig-like" evidence="3">
    <location>
        <begin position="197"/>
        <end position="278"/>
    </location>
</feature>
<organism evidence="4 5">
    <name type="scientific">Rhodococcus tukisamuensis</name>
    <dbReference type="NCBI Taxonomy" id="168276"/>
    <lineage>
        <taxon>Bacteria</taxon>
        <taxon>Bacillati</taxon>
        <taxon>Actinomycetota</taxon>
        <taxon>Actinomycetes</taxon>
        <taxon>Mycobacteriales</taxon>
        <taxon>Nocardiaceae</taxon>
        <taxon>Rhodococcus</taxon>
    </lineage>
</organism>
<keyword evidence="5" id="KW-1185">Reference proteome</keyword>
<dbReference type="Pfam" id="PF16640">
    <property type="entry name" value="Big_3_5"/>
    <property type="match status" value="1"/>
</dbReference>
<dbReference type="RefSeq" id="WP_169888409.1">
    <property type="nucleotide sequence ID" value="NZ_FNAB01000014.1"/>
</dbReference>
<dbReference type="InterPro" id="IPR013783">
    <property type="entry name" value="Ig-like_fold"/>
</dbReference>
<reference evidence="4 5" key="1">
    <citation type="submission" date="2016-10" db="EMBL/GenBank/DDBJ databases">
        <authorList>
            <person name="de Groot N.N."/>
        </authorList>
    </citation>
    <scope>NUCLEOTIDE SEQUENCE [LARGE SCALE GENOMIC DNA]</scope>
    <source>
        <strain evidence="4 5">JCM 11308</strain>
    </source>
</reference>
<evidence type="ECO:0000313" key="4">
    <source>
        <dbReference type="EMBL" id="SDE30519.1"/>
    </source>
</evidence>
<evidence type="ECO:0000256" key="1">
    <source>
        <dbReference type="SAM" id="MobiDB-lite"/>
    </source>
</evidence>
<dbReference type="InterPro" id="IPR032109">
    <property type="entry name" value="Big_3_5"/>
</dbReference>
<evidence type="ECO:0000313" key="5">
    <source>
        <dbReference type="Proteomes" id="UP000199417"/>
    </source>
</evidence>
<gene>
    <name evidence="4" type="ORF">SAMN05444580_11411</name>
</gene>
<accession>A0A1G7BTX5</accession>
<feature type="compositionally biased region" description="Polar residues" evidence="1">
    <location>
        <begin position="270"/>
        <end position="279"/>
    </location>
</feature>
<dbReference type="GO" id="GO:0005975">
    <property type="term" value="P:carbohydrate metabolic process"/>
    <property type="evidence" value="ECO:0007669"/>
    <property type="project" value="UniProtKB-ARBA"/>
</dbReference>
<dbReference type="EMBL" id="FNAB01000014">
    <property type="protein sequence ID" value="SDE30519.1"/>
    <property type="molecule type" value="Genomic_DNA"/>
</dbReference>
<dbReference type="STRING" id="168276.SAMN05444580_11411"/>
<dbReference type="Gene3D" id="2.60.40.10">
    <property type="entry name" value="Immunoglobulins"/>
    <property type="match status" value="1"/>
</dbReference>
<feature type="signal peptide" evidence="2">
    <location>
        <begin position="1"/>
        <end position="32"/>
    </location>
</feature>
<feature type="chain" id="PRO_5011580122" evidence="2">
    <location>
        <begin position="33"/>
        <end position="302"/>
    </location>
</feature>
<feature type="region of interest" description="Disordered" evidence="1">
    <location>
        <begin position="262"/>
        <end position="302"/>
    </location>
</feature>
<dbReference type="Proteomes" id="UP000199417">
    <property type="component" value="Unassembled WGS sequence"/>
</dbReference>
<sequence length="302" mass="30170">MPQNVIRRVAAAVSAAAVVAVGLVAGSGAASAAPTSATKTTDNVKVTKSVSPGSAERGATVTYKTVFEVTSAVDRYLETITDVHPAGFEYVAGSAKVTASGLTSGSSTNPVTPSLDNANNSLSVSGSWLVSDRWLSENKDVTFEVTYKVPDAARAGTFDSGLSFQVGTWLGATTFNPIGVNVTVEARDIATTTGLEVPGTATVGSAVDLTATVAPTPAGGTVQFTDGEVPLGEPVGVVDGKATLSHSFGSVGAHRISARFSGSDRHAASVSPTLTTQVSVADDGDGDGGTGSAGSLGRLFGS</sequence>
<evidence type="ECO:0000259" key="3">
    <source>
        <dbReference type="Pfam" id="PF16640"/>
    </source>
</evidence>
<proteinExistence type="predicted"/>
<dbReference type="AlphaFoldDB" id="A0A1G7BTX5"/>
<protein>
    <submittedName>
        <fullName evidence="4">Ig-like domain (Group 3)</fullName>
    </submittedName>
</protein>